<dbReference type="InterPro" id="IPR036396">
    <property type="entry name" value="Cyt_P450_sf"/>
</dbReference>
<dbReference type="PANTHER" id="PTHR46696">
    <property type="entry name" value="P450, PUTATIVE (EUROFUNG)-RELATED"/>
    <property type="match status" value="1"/>
</dbReference>
<name>A0A7W7K944_9SPHN</name>
<dbReference type="SUPFAM" id="SSF48264">
    <property type="entry name" value="Cytochrome P450"/>
    <property type="match status" value="1"/>
</dbReference>
<protein>
    <submittedName>
        <fullName evidence="3">Cytochrome P450</fullName>
    </submittedName>
</protein>
<dbReference type="GO" id="GO:0005506">
    <property type="term" value="F:iron ion binding"/>
    <property type="evidence" value="ECO:0007669"/>
    <property type="project" value="InterPro"/>
</dbReference>
<feature type="region of interest" description="Disordered" evidence="2">
    <location>
        <begin position="1"/>
        <end position="23"/>
    </location>
</feature>
<evidence type="ECO:0000256" key="2">
    <source>
        <dbReference type="SAM" id="MobiDB-lite"/>
    </source>
</evidence>
<dbReference type="GO" id="GO:0020037">
    <property type="term" value="F:heme binding"/>
    <property type="evidence" value="ECO:0007669"/>
    <property type="project" value="InterPro"/>
</dbReference>
<gene>
    <name evidence="3" type="ORF">HNO88_001814</name>
</gene>
<dbReference type="GO" id="GO:0004497">
    <property type="term" value="F:monooxygenase activity"/>
    <property type="evidence" value="ECO:0007669"/>
    <property type="project" value="InterPro"/>
</dbReference>
<keyword evidence="4" id="KW-1185">Reference proteome</keyword>
<evidence type="ECO:0000313" key="4">
    <source>
        <dbReference type="Proteomes" id="UP000555448"/>
    </source>
</evidence>
<dbReference type="RefSeq" id="WP_184244208.1">
    <property type="nucleotide sequence ID" value="NZ_JACHLR010000006.1"/>
</dbReference>
<dbReference type="EMBL" id="JACHLR010000006">
    <property type="protein sequence ID" value="MBB4858491.1"/>
    <property type="molecule type" value="Genomic_DNA"/>
</dbReference>
<dbReference type="PANTHER" id="PTHR46696:SF6">
    <property type="entry name" value="P450, PUTATIVE (EUROFUNG)-RELATED"/>
    <property type="match status" value="1"/>
</dbReference>
<dbReference type="InterPro" id="IPR002397">
    <property type="entry name" value="Cyt_P450_B"/>
</dbReference>
<dbReference type="GO" id="GO:0016705">
    <property type="term" value="F:oxidoreductase activity, acting on paired donors, with incorporation or reduction of molecular oxygen"/>
    <property type="evidence" value="ECO:0007669"/>
    <property type="project" value="InterPro"/>
</dbReference>
<accession>A0A7W7K944</accession>
<organism evidence="3 4">
    <name type="scientific">Novosphingobium chloroacetimidivorans</name>
    <dbReference type="NCBI Taxonomy" id="1428314"/>
    <lineage>
        <taxon>Bacteria</taxon>
        <taxon>Pseudomonadati</taxon>
        <taxon>Pseudomonadota</taxon>
        <taxon>Alphaproteobacteria</taxon>
        <taxon>Sphingomonadales</taxon>
        <taxon>Sphingomonadaceae</taxon>
        <taxon>Novosphingobium</taxon>
    </lineage>
</organism>
<proteinExistence type="inferred from homology"/>
<dbReference type="AlphaFoldDB" id="A0A7W7K944"/>
<dbReference type="Pfam" id="PF00067">
    <property type="entry name" value="p450"/>
    <property type="match status" value="2"/>
</dbReference>
<sequence>MPIDAANPVPPTLPRRAGPDQVPDHVAPELVRSAGITFAPDFLKAPHDFMAGLHDSFPPIWYDVSPFQNAWNAIKHEDALFVLRNPEIFSNEGATPFPRDPDDYFYFIPIEIDPPHHRKYRNIVDPMLSPKGVLALEERIRKLANDLIDEAIEDVKSKGECEYTTAFGRPLPVSVFLDIMGLPQSMRDTFVDWAVNLLHSNDRAIMAQAMKSISDYLKQAIAEKKATPDDGVVSRIAHAEFDGRPLSDKEVFGFVVFLFIAGLDTVFATLNNVWMYLAEHPEKRQEIIDRPQDIDKVVEELLRRWSVTFSGRVLAQDCEMRGVQMKAGDRITCVLPACNFDPEVFPDPLEVDFDRPRKTILAFTVGVHSCMGAHLARLEVKIALQEWLKRIPAFRIKPGYEVEYRPGGVVGPEYLPLVW</sequence>
<dbReference type="Gene3D" id="1.10.630.10">
    <property type="entry name" value="Cytochrome P450"/>
    <property type="match status" value="1"/>
</dbReference>
<dbReference type="Proteomes" id="UP000555448">
    <property type="component" value="Unassembled WGS sequence"/>
</dbReference>
<dbReference type="PRINTS" id="PR00359">
    <property type="entry name" value="BP450"/>
</dbReference>
<comment type="similarity">
    <text evidence="1">Belongs to the cytochrome P450 family.</text>
</comment>
<evidence type="ECO:0000256" key="1">
    <source>
        <dbReference type="ARBA" id="ARBA00010617"/>
    </source>
</evidence>
<reference evidence="3 4" key="1">
    <citation type="submission" date="2020-08" db="EMBL/GenBank/DDBJ databases">
        <title>Functional genomics of gut bacteria from endangered species of beetles.</title>
        <authorList>
            <person name="Carlos-Shanley C."/>
        </authorList>
    </citation>
    <scope>NUCLEOTIDE SEQUENCE [LARGE SCALE GENOMIC DNA]</scope>
    <source>
        <strain evidence="3 4">S00245</strain>
    </source>
</reference>
<dbReference type="PRINTS" id="PR00385">
    <property type="entry name" value="P450"/>
</dbReference>
<evidence type="ECO:0000313" key="3">
    <source>
        <dbReference type="EMBL" id="MBB4858491.1"/>
    </source>
</evidence>
<comment type="caution">
    <text evidence="3">The sequence shown here is derived from an EMBL/GenBank/DDBJ whole genome shotgun (WGS) entry which is preliminary data.</text>
</comment>
<dbReference type="CDD" id="cd11035">
    <property type="entry name" value="P450cam-like"/>
    <property type="match status" value="1"/>
</dbReference>
<dbReference type="InterPro" id="IPR001128">
    <property type="entry name" value="Cyt_P450"/>
</dbReference>